<comment type="caution">
    <text evidence="1">The sequence shown here is derived from an EMBL/GenBank/DDBJ whole genome shotgun (WGS) entry which is preliminary data.</text>
</comment>
<dbReference type="Proteomes" id="UP000195728">
    <property type="component" value="Unassembled WGS sequence"/>
</dbReference>
<organism evidence="1 2">
    <name type="scientific">Bacillus wiedmannii</name>
    <dbReference type="NCBI Taxonomy" id="1890302"/>
    <lineage>
        <taxon>Bacteria</taxon>
        <taxon>Bacillati</taxon>
        <taxon>Bacillota</taxon>
        <taxon>Bacilli</taxon>
        <taxon>Bacillales</taxon>
        <taxon>Bacillaceae</taxon>
        <taxon>Bacillus</taxon>
        <taxon>Bacillus cereus group</taxon>
    </lineage>
</organism>
<reference evidence="1 2" key="1">
    <citation type="submission" date="2016-08" db="EMBL/GenBank/DDBJ databases">
        <authorList>
            <person name="Loux V."/>
            <person name="Rue O."/>
        </authorList>
    </citation>
    <scope>NUCLEOTIDE SEQUENCE [LARGE SCALE GENOMIC DNA]</scope>
    <source>
        <strain evidence="1 2">WSBC_10311</strain>
    </source>
</reference>
<gene>
    <name evidence="1" type="ORF">BC10311_03328</name>
</gene>
<evidence type="ECO:0000313" key="1">
    <source>
        <dbReference type="EMBL" id="SCC44258.1"/>
    </source>
</evidence>
<accession>A0AB37YUW4</accession>
<proteinExistence type="predicted"/>
<dbReference type="AlphaFoldDB" id="A0AB37YUW4"/>
<evidence type="ECO:0000313" key="2">
    <source>
        <dbReference type="Proteomes" id="UP000195728"/>
    </source>
</evidence>
<sequence length="19" mass="2393">MELYELWHKKNNAKNEFVV</sequence>
<dbReference type="EMBL" id="FMBG01000015">
    <property type="protein sequence ID" value="SCC44258.1"/>
    <property type="molecule type" value="Genomic_DNA"/>
</dbReference>
<protein>
    <submittedName>
        <fullName evidence="1">Uncharacterized protein</fullName>
    </submittedName>
</protein>
<name>A0AB37YUW4_9BACI</name>